<dbReference type="HOGENOM" id="CLU_068905_0_0_1"/>
<keyword evidence="7 9" id="KW-0496">Mitochondrion</keyword>
<proteinExistence type="inferred from homology"/>
<accession>V5GLN4</accession>
<dbReference type="AlphaFoldDB" id="V5GLN4"/>
<comment type="similarity">
    <text evidence="3 9">Belongs to the MICOS complex subunit Mic10 family.</text>
</comment>
<evidence type="ECO:0000256" key="4">
    <source>
        <dbReference type="ARBA" id="ARBA00022692"/>
    </source>
</evidence>
<comment type="subcellular location">
    <subcellularLocation>
        <location evidence="2 9">Mitochondrion inner membrane</location>
        <topology evidence="2 9">Single-pass membrane protein</topology>
    </subcellularLocation>
</comment>
<feature type="transmembrane region" description="Helical" evidence="9">
    <location>
        <begin position="30"/>
        <end position="49"/>
    </location>
</feature>
<dbReference type="PANTHER" id="PTHR21304">
    <property type="entry name" value="MICOS COMPLEX SUBUNIT MIC10"/>
    <property type="match status" value="1"/>
</dbReference>
<dbReference type="Pfam" id="PF04418">
    <property type="entry name" value="DUF543"/>
    <property type="match status" value="1"/>
</dbReference>
<gene>
    <name evidence="10" type="ORF">PSEUBRA_SCAF24g01457</name>
</gene>
<dbReference type="EMBL" id="KI545867">
    <property type="protein sequence ID" value="EST06877.1"/>
    <property type="molecule type" value="Genomic_DNA"/>
</dbReference>
<keyword evidence="4 9" id="KW-0812">Transmembrane</keyword>
<evidence type="ECO:0000256" key="5">
    <source>
        <dbReference type="ARBA" id="ARBA00022792"/>
    </source>
</evidence>
<dbReference type="InterPro" id="IPR007512">
    <property type="entry name" value="Mic10"/>
</dbReference>
<dbReference type="GO" id="GO:0061617">
    <property type="term" value="C:MICOS complex"/>
    <property type="evidence" value="ECO:0007669"/>
    <property type="project" value="UniProtKB-UniRule"/>
</dbReference>
<dbReference type="STRING" id="1365824.V5GLN4"/>
<dbReference type="OrthoDB" id="1916310at2759"/>
<keyword evidence="6 9" id="KW-1133">Transmembrane helix</keyword>
<feature type="transmembrane region" description="Helical" evidence="9">
    <location>
        <begin position="225"/>
        <end position="245"/>
    </location>
</feature>
<dbReference type="GeneID" id="27419406"/>
<dbReference type="PANTHER" id="PTHR21304:SF0">
    <property type="entry name" value="MICOS COMPLEX SUBUNIT MIC10"/>
    <property type="match status" value="1"/>
</dbReference>
<keyword evidence="8 9" id="KW-0472">Membrane</keyword>
<comment type="caution">
    <text evidence="9">Lacks conserved residue(s) required for the propagation of feature annotation.</text>
</comment>
<dbReference type="RefSeq" id="XP_016291866.1">
    <property type="nucleotide sequence ID" value="XM_016436762.1"/>
</dbReference>
<dbReference type="Proteomes" id="UP000019377">
    <property type="component" value="Unassembled WGS sequence"/>
</dbReference>
<dbReference type="OMA" id="RMGTFRR"/>
<evidence type="ECO:0000256" key="9">
    <source>
        <dbReference type="RuleBase" id="RU363011"/>
    </source>
</evidence>
<evidence type="ECO:0000313" key="10">
    <source>
        <dbReference type="EMBL" id="EST06877.1"/>
    </source>
</evidence>
<keyword evidence="11" id="KW-1185">Reference proteome</keyword>
<reference evidence="11" key="1">
    <citation type="journal article" date="2013" name="Genome Announc.">
        <title>Draft genome sequence of Pseudozyma brasiliensis sp. nov. strain GHG001, a high producer of endo-1,4-xylanase isolated from an insect pest of sugarcane.</title>
        <authorList>
            <person name="Oliveira J.V.D.C."/>
            <person name="dos Santos R.A.C."/>
            <person name="Borges T.A."/>
            <person name="Riano-Pachon D.M."/>
            <person name="Goldman G.H."/>
        </authorList>
    </citation>
    <scope>NUCLEOTIDE SEQUENCE [LARGE SCALE GENOMIC DNA]</scope>
    <source>
        <strain evidence="11">GHG001</strain>
    </source>
</reference>
<protein>
    <recommendedName>
        <fullName evidence="9">MICOS complex subunit MIC10</fullName>
    </recommendedName>
</protein>
<comment type="subunit">
    <text evidence="9">Component of the mitochondrial contact site and cristae organizing system (MICOS) complex.</text>
</comment>
<evidence type="ECO:0000313" key="11">
    <source>
        <dbReference type="Proteomes" id="UP000019377"/>
    </source>
</evidence>
<evidence type="ECO:0000256" key="7">
    <source>
        <dbReference type="ARBA" id="ARBA00023128"/>
    </source>
</evidence>
<evidence type="ECO:0000256" key="3">
    <source>
        <dbReference type="ARBA" id="ARBA00006792"/>
    </source>
</evidence>
<evidence type="ECO:0000256" key="1">
    <source>
        <dbReference type="ARBA" id="ARBA00002689"/>
    </source>
</evidence>
<evidence type="ECO:0000256" key="6">
    <source>
        <dbReference type="ARBA" id="ARBA00022989"/>
    </source>
</evidence>
<organism evidence="10 11">
    <name type="scientific">Kalmanozyma brasiliensis (strain GHG001)</name>
    <name type="common">Yeast</name>
    <name type="synonym">Pseudozyma brasiliensis</name>
    <dbReference type="NCBI Taxonomy" id="1365824"/>
    <lineage>
        <taxon>Eukaryota</taxon>
        <taxon>Fungi</taxon>
        <taxon>Dikarya</taxon>
        <taxon>Basidiomycota</taxon>
        <taxon>Ustilaginomycotina</taxon>
        <taxon>Ustilaginomycetes</taxon>
        <taxon>Ustilaginales</taxon>
        <taxon>Ustilaginaceae</taxon>
        <taxon>Kalmanozyma</taxon>
    </lineage>
</organism>
<comment type="function">
    <text evidence="1 9">Component of the MICOS complex, a large protein complex of the mitochondrial inner membrane that plays crucial roles in the maintenance of crista junctions, inner membrane architecture, and formation of contact sites to the outer membrane.</text>
</comment>
<evidence type="ECO:0000256" key="2">
    <source>
        <dbReference type="ARBA" id="ARBA00004434"/>
    </source>
</evidence>
<name>V5GLN4_KALBG</name>
<sequence>MASQKASASSTKVSSEDIISQKTDLCISNAVVKTGIGFSAGVVLSVLLFRRRAFPVWLGTGFGLGSAYTDCERSFNPVAVPGVRVVPSSSTTSVSATSSAPQTTFEKIQQKAGEAFSAAKTQASEGLDKAQDKSARVVEKAEQKGQQALDSAKAEAKKLEDKYRVRSMLETPTTAATQRIPGSDCLACRLTGFAAMSGLGAYSFVEAYRMGTFRRSPLPSGVKARPLWGATLVVFGVGCIGAGVVRLGM</sequence>
<keyword evidence="5 9" id="KW-0999">Mitochondrion inner membrane</keyword>
<feature type="transmembrane region" description="Helical" evidence="9">
    <location>
        <begin position="186"/>
        <end position="205"/>
    </location>
</feature>
<dbReference type="eggNOG" id="KOG4604">
    <property type="taxonomic scope" value="Eukaryota"/>
</dbReference>
<evidence type="ECO:0000256" key="8">
    <source>
        <dbReference type="ARBA" id="ARBA00023136"/>
    </source>
</evidence>